<evidence type="ECO:0000259" key="3">
    <source>
        <dbReference type="PROSITE" id="PS51123"/>
    </source>
</evidence>
<evidence type="ECO:0000313" key="4">
    <source>
        <dbReference type="EMBL" id="CAA6800854.1"/>
    </source>
</evidence>
<keyword evidence="2" id="KW-0812">Transmembrane</keyword>
<proteinExistence type="predicted"/>
<keyword evidence="1 2" id="KW-0472">Membrane</keyword>
<keyword evidence="2" id="KW-1133">Transmembrane helix</keyword>
<dbReference type="EMBL" id="CACVAQ010000057">
    <property type="protein sequence ID" value="CAA6800854.1"/>
    <property type="molecule type" value="Genomic_DNA"/>
</dbReference>
<keyword evidence="4" id="KW-0966">Cell projection</keyword>
<sequence length="492" mass="55673">MQRRNGLYALVTAIGLTAWVATGSYLFSENCCDTSVDSYNGSLGGTMLIEDGTAFRLETQKTILFPKNSAKPILYQEVSEQLMEVVRYVKSSPIKKVTIRGLFKENEAGGVQLGRERAEAIRQQLFVDSETPKYQISVEAGLRNNLLEDVENGIVFGAVEFVFTCMAPFKAEDLTTQFKLNVEDNFVFNYSSVDFLLDLSPVMQNVMQDVVVYLDSQPQRQLILTGYSHSDEKNETVLESLGLARANKMKNLWIKLGVNPQQITVKGITDERLAVFNSELYKRFLPNAMGFEFDALRPTMIKQQDRMFSKAEERLKELQVFRFKDFGEKTNKIVMNDKLKAYMNDLILYISRNEKAKIYCVGHSNPSGTKEENAVIGSKRAEYVRAFLKKHGILEERIVTTTAGDSHPLGEENTRYGQQINRRVDVFVSYDGVEPQLYVLPPLDEVVKKKNVKKQTTKIKNSPVKRTIVDTILKGAVGSEKNVDVVPKKDSL</sequence>
<dbReference type="PROSITE" id="PS51123">
    <property type="entry name" value="OMPA_2"/>
    <property type="match status" value="1"/>
</dbReference>
<accession>A0A6S6S724</accession>
<dbReference type="Pfam" id="PF00691">
    <property type="entry name" value="OmpA"/>
    <property type="match status" value="1"/>
</dbReference>
<dbReference type="CDD" id="cd07185">
    <property type="entry name" value="OmpA_C-like"/>
    <property type="match status" value="1"/>
</dbReference>
<keyword evidence="4" id="KW-0969">Cilium</keyword>
<keyword evidence="4" id="KW-0282">Flagellum</keyword>
<name>A0A6S6S724_9BACT</name>
<protein>
    <submittedName>
        <fullName evidence="4">Flagellar motor protein MotB</fullName>
    </submittedName>
</protein>
<feature type="domain" description="OmpA-like" evidence="3">
    <location>
        <begin position="315"/>
        <end position="432"/>
    </location>
</feature>
<gene>
    <name evidence="4" type="ORF">HELGO_WM30367</name>
</gene>
<dbReference type="Gene3D" id="3.30.1330.60">
    <property type="entry name" value="OmpA-like domain"/>
    <property type="match status" value="3"/>
</dbReference>
<dbReference type="GO" id="GO:0016020">
    <property type="term" value="C:membrane"/>
    <property type="evidence" value="ECO:0007669"/>
    <property type="project" value="UniProtKB-UniRule"/>
</dbReference>
<dbReference type="InterPro" id="IPR036737">
    <property type="entry name" value="OmpA-like_sf"/>
</dbReference>
<dbReference type="PANTHER" id="PTHR30329:SF21">
    <property type="entry name" value="LIPOPROTEIN YIAD-RELATED"/>
    <property type="match status" value="1"/>
</dbReference>
<evidence type="ECO:0000256" key="2">
    <source>
        <dbReference type="SAM" id="Phobius"/>
    </source>
</evidence>
<dbReference type="InterPro" id="IPR006665">
    <property type="entry name" value="OmpA-like"/>
</dbReference>
<organism evidence="4">
    <name type="scientific">uncultured Aureispira sp</name>
    <dbReference type="NCBI Taxonomy" id="1331704"/>
    <lineage>
        <taxon>Bacteria</taxon>
        <taxon>Pseudomonadati</taxon>
        <taxon>Bacteroidota</taxon>
        <taxon>Saprospiria</taxon>
        <taxon>Saprospirales</taxon>
        <taxon>Saprospiraceae</taxon>
        <taxon>Aureispira</taxon>
        <taxon>environmental samples</taxon>
    </lineage>
</organism>
<reference evidence="4" key="1">
    <citation type="submission" date="2020-01" db="EMBL/GenBank/DDBJ databases">
        <authorList>
            <person name="Meier V. D."/>
            <person name="Meier V D."/>
        </authorList>
    </citation>
    <scope>NUCLEOTIDE SEQUENCE</scope>
    <source>
        <strain evidence="4">HLG_WM_MAG_10</strain>
    </source>
</reference>
<dbReference type="PANTHER" id="PTHR30329">
    <property type="entry name" value="STATOR ELEMENT OF FLAGELLAR MOTOR COMPLEX"/>
    <property type="match status" value="1"/>
</dbReference>
<dbReference type="AlphaFoldDB" id="A0A6S6S724"/>
<evidence type="ECO:0000256" key="1">
    <source>
        <dbReference type="PROSITE-ProRule" id="PRU00473"/>
    </source>
</evidence>
<dbReference type="SUPFAM" id="SSF103088">
    <property type="entry name" value="OmpA-like"/>
    <property type="match status" value="2"/>
</dbReference>
<dbReference type="InterPro" id="IPR050330">
    <property type="entry name" value="Bact_OuterMem_StrucFunc"/>
</dbReference>
<feature type="transmembrane region" description="Helical" evidence="2">
    <location>
        <begin position="7"/>
        <end position="27"/>
    </location>
</feature>